<dbReference type="Proteomes" id="UP000030686">
    <property type="component" value="Unassembled WGS sequence"/>
</dbReference>
<reference evidence="1" key="1">
    <citation type="journal article" date="2014" name="Nat. Commun.">
        <title>Multiple recent horizontal transfers of a large genomic region in cheese making fungi.</title>
        <authorList>
            <person name="Cheeseman K."/>
            <person name="Ropars J."/>
            <person name="Renault P."/>
            <person name="Dupont J."/>
            <person name="Gouzy J."/>
            <person name="Branca A."/>
            <person name="Abraham A.L."/>
            <person name="Ceppi M."/>
            <person name="Conseiller E."/>
            <person name="Debuchy R."/>
            <person name="Malagnac F."/>
            <person name="Goarin A."/>
            <person name="Silar P."/>
            <person name="Lacoste S."/>
            <person name="Sallet E."/>
            <person name="Bensimon A."/>
            <person name="Giraud T."/>
            <person name="Brygoo Y."/>
        </authorList>
    </citation>
    <scope>NUCLEOTIDE SEQUENCE [LARGE SCALE GENOMIC DNA]</scope>
    <source>
        <strain evidence="1">FM164</strain>
    </source>
</reference>
<organism evidence="1 2">
    <name type="scientific">Penicillium roqueforti (strain FM164)</name>
    <dbReference type="NCBI Taxonomy" id="1365484"/>
    <lineage>
        <taxon>Eukaryota</taxon>
        <taxon>Fungi</taxon>
        <taxon>Dikarya</taxon>
        <taxon>Ascomycota</taxon>
        <taxon>Pezizomycotina</taxon>
        <taxon>Eurotiomycetes</taxon>
        <taxon>Eurotiomycetidae</taxon>
        <taxon>Eurotiales</taxon>
        <taxon>Aspergillaceae</taxon>
        <taxon>Penicillium</taxon>
    </lineage>
</organism>
<dbReference type="AlphaFoldDB" id="W6Q9V4"/>
<evidence type="ECO:0000313" key="2">
    <source>
        <dbReference type="Proteomes" id="UP000030686"/>
    </source>
</evidence>
<proteinExistence type="predicted"/>
<evidence type="ECO:0000313" key="1">
    <source>
        <dbReference type="EMBL" id="CDM30959.1"/>
    </source>
</evidence>
<accession>W6Q9V4</accession>
<gene>
    <name evidence="1" type="ORF">PROQFM164_S02g001109</name>
</gene>
<sequence>MSVLRDKGLLEGREAETLELADTMEDSFQGSKVAPVEVRGKGMCPGVLLSPEVSLIGQRSTIVHG</sequence>
<dbReference type="EMBL" id="HG792016">
    <property type="protein sequence ID" value="CDM30959.1"/>
    <property type="molecule type" value="Genomic_DNA"/>
</dbReference>
<keyword evidence="2" id="KW-1185">Reference proteome</keyword>
<name>W6Q9V4_PENRF</name>
<protein>
    <submittedName>
        <fullName evidence="1">Genomic scaffold, ProqFM164S02</fullName>
    </submittedName>
</protein>